<keyword evidence="1" id="KW-0472">Membrane</keyword>
<keyword evidence="3" id="KW-1185">Reference proteome</keyword>
<organism evidence="2 3">
    <name type="scientific">Byssothecium circinans</name>
    <dbReference type="NCBI Taxonomy" id="147558"/>
    <lineage>
        <taxon>Eukaryota</taxon>
        <taxon>Fungi</taxon>
        <taxon>Dikarya</taxon>
        <taxon>Ascomycota</taxon>
        <taxon>Pezizomycotina</taxon>
        <taxon>Dothideomycetes</taxon>
        <taxon>Pleosporomycetidae</taxon>
        <taxon>Pleosporales</taxon>
        <taxon>Massarineae</taxon>
        <taxon>Massarinaceae</taxon>
        <taxon>Byssothecium</taxon>
    </lineage>
</organism>
<feature type="transmembrane region" description="Helical" evidence="1">
    <location>
        <begin position="52"/>
        <end position="73"/>
    </location>
</feature>
<keyword evidence="1" id="KW-0812">Transmembrane</keyword>
<accession>A0A6A5U855</accession>
<evidence type="ECO:0000256" key="1">
    <source>
        <dbReference type="SAM" id="Phobius"/>
    </source>
</evidence>
<evidence type="ECO:0000313" key="2">
    <source>
        <dbReference type="EMBL" id="KAF1960159.1"/>
    </source>
</evidence>
<keyword evidence="1" id="KW-1133">Transmembrane helix</keyword>
<proteinExistence type="predicted"/>
<protein>
    <submittedName>
        <fullName evidence="2">Uncharacterized protein</fullName>
    </submittedName>
</protein>
<dbReference type="Proteomes" id="UP000800035">
    <property type="component" value="Unassembled WGS sequence"/>
</dbReference>
<dbReference type="AlphaFoldDB" id="A0A6A5U855"/>
<reference evidence="2" key="1">
    <citation type="journal article" date="2020" name="Stud. Mycol.">
        <title>101 Dothideomycetes genomes: a test case for predicting lifestyles and emergence of pathogens.</title>
        <authorList>
            <person name="Haridas S."/>
            <person name="Albert R."/>
            <person name="Binder M."/>
            <person name="Bloem J."/>
            <person name="Labutti K."/>
            <person name="Salamov A."/>
            <person name="Andreopoulos B."/>
            <person name="Baker S."/>
            <person name="Barry K."/>
            <person name="Bills G."/>
            <person name="Bluhm B."/>
            <person name="Cannon C."/>
            <person name="Castanera R."/>
            <person name="Culley D."/>
            <person name="Daum C."/>
            <person name="Ezra D."/>
            <person name="Gonzalez J."/>
            <person name="Henrissat B."/>
            <person name="Kuo A."/>
            <person name="Liang C."/>
            <person name="Lipzen A."/>
            <person name="Lutzoni F."/>
            <person name="Magnuson J."/>
            <person name="Mondo S."/>
            <person name="Nolan M."/>
            <person name="Ohm R."/>
            <person name="Pangilinan J."/>
            <person name="Park H.-J."/>
            <person name="Ramirez L."/>
            <person name="Alfaro M."/>
            <person name="Sun H."/>
            <person name="Tritt A."/>
            <person name="Yoshinaga Y."/>
            <person name="Zwiers L.-H."/>
            <person name="Turgeon B."/>
            <person name="Goodwin S."/>
            <person name="Spatafora J."/>
            <person name="Crous P."/>
            <person name="Grigoriev I."/>
        </authorList>
    </citation>
    <scope>NUCLEOTIDE SEQUENCE</scope>
    <source>
        <strain evidence="2">CBS 675.92</strain>
    </source>
</reference>
<dbReference type="EMBL" id="ML976983">
    <property type="protein sequence ID" value="KAF1960159.1"/>
    <property type="molecule type" value="Genomic_DNA"/>
</dbReference>
<evidence type="ECO:0000313" key="3">
    <source>
        <dbReference type="Proteomes" id="UP000800035"/>
    </source>
</evidence>
<name>A0A6A5U855_9PLEO</name>
<sequence length="121" mass="13531">MGSVEPCLLQIPCCNNNQHVIANTDEQWICSIFEDQRLLRVLSSLFSGSWSLILYITFAFLICSAFACIPYVARRIRDLLTSRVLSVIQQGNDRVKDLGLGRIGLGFGTHNLVRVAYDPPS</sequence>
<gene>
    <name evidence="2" type="ORF">CC80DRAFT_287094</name>
</gene>